<proteinExistence type="predicted"/>
<evidence type="ECO:0000313" key="4">
    <source>
        <dbReference type="Proteomes" id="UP000662466"/>
    </source>
</evidence>
<keyword evidence="3" id="KW-1185">Reference proteome</keyword>
<comment type="caution">
    <text evidence="2">The sequence shown here is derived from an EMBL/GenBank/DDBJ whole genome shotgun (WGS) entry which is preliminary data.</text>
</comment>
<dbReference type="Proteomes" id="UP000662466">
    <property type="component" value="Unassembled WGS sequence"/>
</dbReference>
<evidence type="ECO:0000313" key="3">
    <source>
        <dbReference type="Proteomes" id="UP000630445"/>
    </source>
</evidence>
<dbReference type="EMBL" id="JACBAF010002051">
    <property type="protein sequence ID" value="KAF7169129.1"/>
    <property type="molecule type" value="Genomic_DNA"/>
</dbReference>
<gene>
    <name evidence="1" type="ORF">CNMCM5793_001727</name>
    <name evidence="2" type="ORF">CNMCM6106_004120</name>
</gene>
<dbReference type="AlphaFoldDB" id="A0A8H6QB22"/>
<evidence type="ECO:0000313" key="2">
    <source>
        <dbReference type="EMBL" id="KAF7169129.1"/>
    </source>
</evidence>
<evidence type="ECO:0000313" key="1">
    <source>
        <dbReference type="EMBL" id="KAF7125488.1"/>
    </source>
</evidence>
<dbReference type="OrthoDB" id="10646097at2759"/>
<name>A0A8H6QB22_9EURO</name>
<organism evidence="2 4">
    <name type="scientific">Aspergillus hiratsukae</name>
    <dbReference type="NCBI Taxonomy" id="1194566"/>
    <lineage>
        <taxon>Eukaryota</taxon>
        <taxon>Fungi</taxon>
        <taxon>Dikarya</taxon>
        <taxon>Ascomycota</taxon>
        <taxon>Pezizomycotina</taxon>
        <taxon>Eurotiomycetes</taxon>
        <taxon>Eurotiomycetidae</taxon>
        <taxon>Eurotiales</taxon>
        <taxon>Aspergillaceae</taxon>
        <taxon>Aspergillus</taxon>
        <taxon>Aspergillus subgen. Fumigati</taxon>
    </lineage>
</organism>
<reference evidence="2" key="1">
    <citation type="submission" date="2020-06" db="EMBL/GenBank/DDBJ databases">
        <title>Draft genome sequences of strains closely related to Aspergillus parafelis and Aspergillus hiratsukae.</title>
        <authorList>
            <person name="Dos Santos R.A.C."/>
            <person name="Rivero-Menendez O."/>
            <person name="Steenwyk J.L."/>
            <person name="Mead M.E."/>
            <person name="Goldman G.H."/>
            <person name="Alastruey-Izquierdo A."/>
            <person name="Rokas A."/>
        </authorList>
    </citation>
    <scope>NUCLEOTIDE SEQUENCE</scope>
    <source>
        <strain evidence="1">CNM-CM5793</strain>
        <strain evidence="2">CNM-CM6106</strain>
    </source>
</reference>
<protein>
    <submittedName>
        <fullName evidence="2">Uncharacterized protein</fullName>
    </submittedName>
</protein>
<sequence length="102" mass="11217">MQVLKAVVIMQAKCVEHTLQCPGLSMQLWHFNRSSSSMNVGWLGRSHTPDIELENLPFGLELDESLLADIDACLALHNRVELAAAQASAEDDSDDIMAYECG</sequence>
<dbReference type="EMBL" id="JACBAD010001980">
    <property type="protein sequence ID" value="KAF7125488.1"/>
    <property type="molecule type" value="Genomic_DNA"/>
</dbReference>
<accession>A0A8H6QB22</accession>
<dbReference type="Proteomes" id="UP000630445">
    <property type="component" value="Unassembled WGS sequence"/>
</dbReference>